<evidence type="ECO:0000256" key="3">
    <source>
        <dbReference type="ARBA" id="ARBA00022475"/>
    </source>
</evidence>
<evidence type="ECO:0000256" key="2">
    <source>
        <dbReference type="ARBA" id="ARBA00022448"/>
    </source>
</evidence>
<reference evidence="6" key="2">
    <citation type="submission" date="2015-01" db="EMBL/GenBank/DDBJ databases">
        <title>Evolutionary Origins and Diversification of the Mycorrhizal Mutualists.</title>
        <authorList>
            <consortium name="DOE Joint Genome Institute"/>
            <consortium name="Mycorrhizal Genomics Consortium"/>
            <person name="Kohler A."/>
            <person name="Kuo A."/>
            <person name="Nagy L.G."/>
            <person name="Floudas D."/>
            <person name="Copeland A."/>
            <person name="Barry K.W."/>
            <person name="Cichocki N."/>
            <person name="Veneault-Fourrey C."/>
            <person name="LaButti K."/>
            <person name="Lindquist E.A."/>
            <person name="Lipzen A."/>
            <person name="Lundell T."/>
            <person name="Morin E."/>
            <person name="Murat C."/>
            <person name="Riley R."/>
            <person name="Ohm R."/>
            <person name="Sun H."/>
            <person name="Tunlid A."/>
            <person name="Henrissat B."/>
            <person name="Grigoriev I.V."/>
            <person name="Hibbett D.S."/>
            <person name="Martin F."/>
        </authorList>
    </citation>
    <scope>NUCLEOTIDE SEQUENCE [LARGE SCALE GENOMIC DNA]</scope>
    <source>
        <strain evidence="6">MAFF 305830</strain>
    </source>
</reference>
<dbReference type="GO" id="GO:0005886">
    <property type="term" value="C:plasma membrane"/>
    <property type="evidence" value="ECO:0007669"/>
    <property type="project" value="UniProtKB-SubCell"/>
</dbReference>
<proteinExistence type="predicted"/>
<dbReference type="OrthoDB" id="3170156at2759"/>
<reference evidence="5 6" key="1">
    <citation type="submission" date="2014-04" db="EMBL/GenBank/DDBJ databases">
        <authorList>
            <consortium name="DOE Joint Genome Institute"/>
            <person name="Kuo A."/>
            <person name="Zuccaro A."/>
            <person name="Kohler A."/>
            <person name="Nagy L.G."/>
            <person name="Floudas D."/>
            <person name="Copeland A."/>
            <person name="Barry K.W."/>
            <person name="Cichocki N."/>
            <person name="Veneault-Fourrey C."/>
            <person name="LaButti K."/>
            <person name="Lindquist E.A."/>
            <person name="Lipzen A."/>
            <person name="Lundell T."/>
            <person name="Morin E."/>
            <person name="Murat C."/>
            <person name="Sun H."/>
            <person name="Tunlid A."/>
            <person name="Henrissat B."/>
            <person name="Grigoriev I.V."/>
            <person name="Hibbett D.S."/>
            <person name="Martin F."/>
            <person name="Nordberg H.P."/>
            <person name="Cantor M.N."/>
            <person name="Hua S.X."/>
        </authorList>
    </citation>
    <scope>NUCLEOTIDE SEQUENCE [LARGE SCALE GENOMIC DNA]</scope>
    <source>
        <strain evidence="5 6">MAFF 305830</strain>
    </source>
</reference>
<comment type="subcellular location">
    <subcellularLocation>
        <location evidence="1">Cell membrane</location>
        <topology evidence="1">Multi-pass membrane protein</topology>
    </subcellularLocation>
</comment>
<dbReference type="InterPro" id="IPR002523">
    <property type="entry name" value="MgTranspt_CorA/ZnTranspt_ZntB"/>
</dbReference>
<dbReference type="PANTHER" id="PTHR46494">
    <property type="entry name" value="CORA FAMILY METAL ION TRANSPORTER (EUROFUNG)"/>
    <property type="match status" value="1"/>
</dbReference>
<sequence length="513" mass="58475">MELVPNEQAAPEASTVPSATTILGSAVLTAEPEVDNAAVSPRTSLIPPYDLGFVPRGVRRTLRGDQWVEVNDPTRAPSDIYSDIGTFGDRRATVQVVTFYKKEAVRAKWEFPLKLPDDNNKLREVLKKKGDTTKTWRWIHCEGLHGSTLKTIAEETNWPLDVFSGIFTWTRASAELVDGCLLVHFFDQATHVWMLYRQNVDNPVFITCTSLDPNPTLKTRWEDYVDHGDSRHKLLLRKDPSLMFYAMMRAIIQDLRATASQKHKDMYVAYDLAMSQPSKKSLRYFYELQQNLIQVKLDTTALRDACGRLIDVIAMMHKKENFLVSSDTQYMLKDQMGLVCLLFDELPENKNEAEAIATLAFNTLTFSNNNLLRLLAILTIASVPLTIVSGLLSLGFFDHLDGEIIAIIYGSVTAAVLLGLAVFLGWDYNKLWRQRYRVGITRRDDRLQGWDANRRVQEQRFIALEAQNHRMRAHQSKRDSLRPDIYQAATNIDDTNLTPYAGSTMFASFLRWN</sequence>
<keyword evidence="3" id="KW-1003">Cell membrane</keyword>
<feature type="transmembrane region" description="Helical" evidence="4">
    <location>
        <begin position="371"/>
        <end position="392"/>
    </location>
</feature>
<keyword evidence="4" id="KW-0472">Membrane</keyword>
<keyword evidence="6" id="KW-1185">Reference proteome</keyword>
<name>A0A0C3AX10_SERVB</name>
<protein>
    <submittedName>
        <fullName evidence="5">Uncharacterized protein</fullName>
    </submittedName>
</protein>
<evidence type="ECO:0000313" key="5">
    <source>
        <dbReference type="EMBL" id="KIM29060.1"/>
    </source>
</evidence>
<dbReference type="Proteomes" id="UP000054097">
    <property type="component" value="Unassembled WGS sequence"/>
</dbReference>
<organism evidence="5 6">
    <name type="scientific">Serendipita vermifera MAFF 305830</name>
    <dbReference type="NCBI Taxonomy" id="933852"/>
    <lineage>
        <taxon>Eukaryota</taxon>
        <taxon>Fungi</taxon>
        <taxon>Dikarya</taxon>
        <taxon>Basidiomycota</taxon>
        <taxon>Agaricomycotina</taxon>
        <taxon>Agaricomycetes</taxon>
        <taxon>Sebacinales</taxon>
        <taxon>Serendipitaceae</taxon>
        <taxon>Serendipita</taxon>
    </lineage>
</organism>
<dbReference type="GO" id="GO:0050897">
    <property type="term" value="F:cobalt ion binding"/>
    <property type="evidence" value="ECO:0007669"/>
    <property type="project" value="TreeGrafter"/>
</dbReference>
<dbReference type="GO" id="GO:0015087">
    <property type="term" value="F:cobalt ion transmembrane transporter activity"/>
    <property type="evidence" value="ECO:0007669"/>
    <property type="project" value="TreeGrafter"/>
</dbReference>
<dbReference type="GO" id="GO:0015095">
    <property type="term" value="F:magnesium ion transmembrane transporter activity"/>
    <property type="evidence" value="ECO:0007669"/>
    <property type="project" value="TreeGrafter"/>
</dbReference>
<evidence type="ECO:0000256" key="4">
    <source>
        <dbReference type="SAM" id="Phobius"/>
    </source>
</evidence>
<keyword evidence="2" id="KW-0813">Transport</keyword>
<dbReference type="Pfam" id="PF01544">
    <property type="entry name" value="CorA"/>
    <property type="match status" value="1"/>
</dbReference>
<evidence type="ECO:0000313" key="6">
    <source>
        <dbReference type="Proteomes" id="UP000054097"/>
    </source>
</evidence>
<dbReference type="PANTHER" id="PTHR46494:SF1">
    <property type="entry name" value="CORA FAMILY METAL ION TRANSPORTER (EUROFUNG)"/>
    <property type="match status" value="1"/>
</dbReference>
<keyword evidence="4" id="KW-0812">Transmembrane</keyword>
<dbReference type="GO" id="GO:0000287">
    <property type="term" value="F:magnesium ion binding"/>
    <property type="evidence" value="ECO:0007669"/>
    <property type="project" value="TreeGrafter"/>
</dbReference>
<dbReference type="HOGENOM" id="CLU_531173_0_0_1"/>
<dbReference type="AlphaFoldDB" id="A0A0C3AX10"/>
<feature type="transmembrane region" description="Helical" evidence="4">
    <location>
        <begin position="404"/>
        <end position="426"/>
    </location>
</feature>
<gene>
    <name evidence="5" type="ORF">M408DRAFT_329083</name>
</gene>
<dbReference type="SUPFAM" id="SSF143865">
    <property type="entry name" value="CorA soluble domain-like"/>
    <property type="match status" value="1"/>
</dbReference>
<dbReference type="InterPro" id="IPR045861">
    <property type="entry name" value="CorA_cytoplasmic_dom"/>
</dbReference>
<evidence type="ECO:0000256" key="1">
    <source>
        <dbReference type="ARBA" id="ARBA00004651"/>
    </source>
</evidence>
<dbReference type="EMBL" id="KN824290">
    <property type="protein sequence ID" value="KIM29060.1"/>
    <property type="molecule type" value="Genomic_DNA"/>
</dbReference>
<accession>A0A0C3AX10</accession>
<keyword evidence="4" id="KW-1133">Transmembrane helix</keyword>